<feature type="compositionally biased region" description="Acidic residues" evidence="1">
    <location>
        <begin position="434"/>
        <end position="445"/>
    </location>
</feature>
<evidence type="ECO:0000313" key="2">
    <source>
        <dbReference type="EMBL" id="OBS76988.1"/>
    </source>
</evidence>
<name>A0A1A6HEI4_NEOLE</name>
<feature type="compositionally biased region" description="Basic and acidic residues" evidence="1">
    <location>
        <begin position="403"/>
        <end position="415"/>
    </location>
</feature>
<organism evidence="2 3">
    <name type="scientific">Neotoma lepida</name>
    <name type="common">Desert woodrat</name>
    <dbReference type="NCBI Taxonomy" id="56216"/>
    <lineage>
        <taxon>Eukaryota</taxon>
        <taxon>Metazoa</taxon>
        <taxon>Chordata</taxon>
        <taxon>Craniata</taxon>
        <taxon>Vertebrata</taxon>
        <taxon>Euteleostomi</taxon>
        <taxon>Mammalia</taxon>
        <taxon>Eutheria</taxon>
        <taxon>Euarchontoglires</taxon>
        <taxon>Glires</taxon>
        <taxon>Rodentia</taxon>
        <taxon>Myomorpha</taxon>
        <taxon>Muroidea</taxon>
        <taxon>Cricetidae</taxon>
        <taxon>Neotominae</taxon>
        <taxon>Neotoma</taxon>
    </lineage>
</organism>
<feature type="compositionally biased region" description="Basic residues" evidence="1">
    <location>
        <begin position="321"/>
        <end position="332"/>
    </location>
</feature>
<reference evidence="2 3" key="1">
    <citation type="submission" date="2016-06" db="EMBL/GenBank/DDBJ databases">
        <title>The Draft Genome Sequence and Annotation of the Desert Woodrat Neotoma lepida.</title>
        <authorList>
            <person name="Campbell M."/>
            <person name="Oakeson K.F."/>
            <person name="Yandell M."/>
            <person name="Halpert J.R."/>
            <person name="Dearing D."/>
        </authorList>
    </citation>
    <scope>NUCLEOTIDE SEQUENCE [LARGE SCALE GENOMIC DNA]</scope>
    <source>
        <strain evidence="2">417</strain>
        <tissue evidence="2">Liver</tissue>
    </source>
</reference>
<feature type="region of interest" description="Disordered" evidence="1">
    <location>
        <begin position="302"/>
        <end position="455"/>
    </location>
</feature>
<evidence type="ECO:0000313" key="3">
    <source>
        <dbReference type="Proteomes" id="UP000092124"/>
    </source>
</evidence>
<dbReference type="InterPro" id="IPR029625">
    <property type="entry name" value="FAM169"/>
</dbReference>
<feature type="compositionally biased region" description="Basic and acidic residues" evidence="1">
    <location>
        <begin position="304"/>
        <end position="313"/>
    </location>
</feature>
<dbReference type="PANTHER" id="PTHR22442">
    <property type="match status" value="1"/>
</dbReference>
<dbReference type="OrthoDB" id="8954808at2759"/>
<dbReference type="PANTHER" id="PTHR22442:SF3">
    <property type="entry name" value="SOLUBLE LAMIN-ASSOCIATED PROTEIN OF 75 KDA"/>
    <property type="match status" value="1"/>
</dbReference>
<dbReference type="Proteomes" id="UP000092124">
    <property type="component" value="Unassembled WGS sequence"/>
</dbReference>
<keyword evidence="3" id="KW-1185">Reference proteome</keyword>
<proteinExistence type="predicted"/>
<accession>A0A1A6HEI4</accession>
<evidence type="ECO:0000256" key="1">
    <source>
        <dbReference type="SAM" id="MobiDB-lite"/>
    </source>
</evidence>
<feature type="non-terminal residue" evidence="2">
    <location>
        <position position="479"/>
    </location>
</feature>
<feature type="compositionally biased region" description="Polar residues" evidence="1">
    <location>
        <begin position="337"/>
        <end position="361"/>
    </location>
</feature>
<dbReference type="EMBL" id="LZPO01034849">
    <property type="protein sequence ID" value="OBS76988.1"/>
    <property type="molecule type" value="Genomic_DNA"/>
</dbReference>
<gene>
    <name evidence="2" type="ORF">A6R68_16562</name>
</gene>
<comment type="caution">
    <text evidence="2">The sequence shown here is derived from an EMBL/GenBank/DDBJ whole genome shotgun (WGS) entry which is preliminary data.</text>
</comment>
<dbReference type="AlphaFoldDB" id="A0A1A6HEI4"/>
<sequence>MDGWSLDPGGRMAFPVDLLDNCTHEELENSAEEYLSNLRCGDPENPECFSILNITIPISLSNVGFVPLYGGNQTQKILALFAPEDSLTAVALFLVDQWWAVEDIVKTSEPSREGLKQVSTLGERVVLYVLNRVIYRKQEMERNEIPFLCHSSTDYAKILWKKGEAVGFYSVKPTGSLCASFLTQSYQLPVLDTMFIRKKYRGTDLGLHMLEDFVDSFTEEALGLRYPLSSLMYTASKQYFEKYPGDHELLWEVEGVGHWHQRIPVTRALQREAIKVTEISQYEVRRPVSGEYGLTTGLEYEPGVEDRQCRPEKTPVSTRTRSSHLKRPKIGKRFQDSEFSSSQGEEETTAQTSPLASTNKIESTARTSESSEEFLEEEPEQKVVEFEDESSDKDAQPALETQPRLEKQDGDKDSAVEPVNGEVVDDTLKTSLGTEEEDSTSEGLEEELKVTSFNSSEETVNIVPLVADSPKAPEAAPDK</sequence>
<dbReference type="STRING" id="56216.A0A1A6HEI4"/>
<protein>
    <submittedName>
        <fullName evidence="2">Uncharacterized protein</fullName>
    </submittedName>
</protein>
<feature type="compositionally biased region" description="Acidic residues" evidence="1">
    <location>
        <begin position="370"/>
        <end position="379"/>
    </location>
</feature>